<name>A0A101CE81_9FLAO</name>
<dbReference type="EMBL" id="LMAI01000012">
    <property type="protein sequence ID" value="KUJ54632.1"/>
    <property type="molecule type" value="Genomic_DNA"/>
</dbReference>
<evidence type="ECO:0000313" key="2">
    <source>
        <dbReference type="EMBL" id="KUJ54632.1"/>
    </source>
</evidence>
<dbReference type="Proteomes" id="UP000054388">
    <property type="component" value="Unassembled WGS sequence"/>
</dbReference>
<feature type="transmembrane region" description="Helical" evidence="1">
    <location>
        <begin position="14"/>
        <end position="34"/>
    </location>
</feature>
<keyword evidence="1" id="KW-0812">Transmembrane</keyword>
<gene>
    <name evidence="2" type="ORF">AR686_17125</name>
</gene>
<keyword evidence="1" id="KW-0472">Membrane</keyword>
<dbReference type="RefSeq" id="WP_059137829.1">
    <property type="nucleotide sequence ID" value="NZ_LMAI01000012.1"/>
</dbReference>
<accession>A0A101CE81</accession>
<dbReference type="AlphaFoldDB" id="A0A101CE81"/>
<protein>
    <submittedName>
        <fullName evidence="2">Uncharacterized protein</fullName>
    </submittedName>
</protein>
<reference evidence="2 3" key="1">
    <citation type="submission" date="2015-10" db="EMBL/GenBank/DDBJ databases">
        <title>Genome sequence of Chryseobacterium greenlandense.</title>
        <authorList>
            <person name="Newman J."/>
            <person name="Fischer K."/>
            <person name="Miller J."/>
        </authorList>
    </citation>
    <scope>NUCLEOTIDE SEQUENCE [LARGE SCALE GENOMIC DNA]</scope>
    <source>
        <strain evidence="2 3">UMB34</strain>
    </source>
</reference>
<organism evidence="2 3">
    <name type="scientific">Chryseobacterium aquaticum subsp. greenlandense</name>
    <dbReference type="NCBI Taxonomy" id="345663"/>
    <lineage>
        <taxon>Bacteria</taxon>
        <taxon>Pseudomonadati</taxon>
        <taxon>Bacteroidota</taxon>
        <taxon>Flavobacteriia</taxon>
        <taxon>Flavobacteriales</taxon>
        <taxon>Weeksellaceae</taxon>
        <taxon>Chryseobacterium group</taxon>
        <taxon>Chryseobacterium</taxon>
    </lineage>
</organism>
<proteinExistence type="predicted"/>
<evidence type="ECO:0000256" key="1">
    <source>
        <dbReference type="SAM" id="Phobius"/>
    </source>
</evidence>
<sequence>MDEMKFLVHDKNKILLNFFKIIFVFFIFVPNQAFSHTSLDQIDQNNQFTDVQDEQSKYATTLQEKGIIHISGDAFIYLKDDKAANVKLTSIDRKCKQDSKSSKSVLKKETKKKIARNLEKAYKKPEIKIHISALSDVFWIVLHPNEHLAVINSNDRGDMLFPKITSTQGENIFQYDYKSKLNFFYPKDSCFWKYFISHTSRPPPSWS</sequence>
<evidence type="ECO:0000313" key="3">
    <source>
        <dbReference type="Proteomes" id="UP000054388"/>
    </source>
</evidence>
<comment type="caution">
    <text evidence="2">The sequence shown here is derived from an EMBL/GenBank/DDBJ whole genome shotgun (WGS) entry which is preliminary data.</text>
</comment>
<keyword evidence="1" id="KW-1133">Transmembrane helix</keyword>